<accession>A0A9W9CP94</accession>
<dbReference type="EMBL" id="JAPEUY010000005">
    <property type="protein sequence ID" value="KAJ4372962.1"/>
    <property type="molecule type" value="Genomic_DNA"/>
</dbReference>
<dbReference type="AlphaFoldDB" id="A0A9W9CP94"/>
<comment type="caution">
    <text evidence="1">The sequence shown here is derived from an EMBL/GenBank/DDBJ whole genome shotgun (WGS) entry which is preliminary data.</text>
</comment>
<evidence type="ECO:0000313" key="2">
    <source>
        <dbReference type="Proteomes" id="UP001140560"/>
    </source>
</evidence>
<protein>
    <submittedName>
        <fullName evidence="1">Uncharacterized protein</fullName>
    </submittedName>
</protein>
<dbReference type="Proteomes" id="UP001140560">
    <property type="component" value="Unassembled WGS sequence"/>
</dbReference>
<dbReference type="OrthoDB" id="3678099at2759"/>
<keyword evidence="2" id="KW-1185">Reference proteome</keyword>
<reference evidence="1" key="1">
    <citation type="submission" date="2022-10" db="EMBL/GenBank/DDBJ databases">
        <title>Tapping the CABI collections for fungal endophytes: first genome assemblies for Collariella, Neodidymelliopsis, Ascochyta clinopodiicola, Didymella pomorum, Didymosphaeria variabile, Neocosmospora piperis and Neocucurbitaria cava.</title>
        <authorList>
            <person name="Hill R."/>
        </authorList>
    </citation>
    <scope>NUCLEOTIDE SEQUENCE</scope>
    <source>
        <strain evidence="1">IMI 356814</strain>
    </source>
</reference>
<name>A0A9W9CP94_9PLEO</name>
<gene>
    <name evidence="1" type="ORF">N0V83_003253</name>
</gene>
<proteinExistence type="predicted"/>
<sequence length="265" mass="30327">MASKAPSWKLQTKSPLLCLPGEIRNAIYTFVQEGSTREIVCLGKDISANPRDDDWFHKCSRQDWGLTQVCQCLRHEYLPIHRSQTKYNIRHINLEDYMKIFILGGGIVKEENAVGHLVIAMGISYNYGADILPLMKLHKVANSQQQQLSISVHHEGRNARYCATKDLEQFFKLGTNVKLRKFVKENVRRIWACESIITGYLNVTLSMKSSFFPRHGLRILPSYILVRGKDTNWGWEAGLNVAVLAPNVWLVAEDVTMRGRKRKLA</sequence>
<evidence type="ECO:0000313" key="1">
    <source>
        <dbReference type="EMBL" id="KAJ4372962.1"/>
    </source>
</evidence>
<organism evidence="1 2">
    <name type="scientific">Neocucurbitaria cava</name>
    <dbReference type="NCBI Taxonomy" id="798079"/>
    <lineage>
        <taxon>Eukaryota</taxon>
        <taxon>Fungi</taxon>
        <taxon>Dikarya</taxon>
        <taxon>Ascomycota</taxon>
        <taxon>Pezizomycotina</taxon>
        <taxon>Dothideomycetes</taxon>
        <taxon>Pleosporomycetidae</taxon>
        <taxon>Pleosporales</taxon>
        <taxon>Pleosporineae</taxon>
        <taxon>Cucurbitariaceae</taxon>
        <taxon>Neocucurbitaria</taxon>
    </lineage>
</organism>